<dbReference type="PANTHER" id="PTHR47785">
    <property type="entry name" value="ZN(II)2CYS6 TRANSCRIPTION FACTOR (EUROFUNG)-RELATED-RELATED"/>
    <property type="match status" value="1"/>
</dbReference>
<organism evidence="2">
    <name type="scientific">Fusarium oxysporum f. sp. vasinfectum 25433</name>
    <dbReference type="NCBI Taxonomy" id="1089449"/>
    <lineage>
        <taxon>Eukaryota</taxon>
        <taxon>Fungi</taxon>
        <taxon>Dikarya</taxon>
        <taxon>Ascomycota</taxon>
        <taxon>Pezizomycotina</taxon>
        <taxon>Sordariomycetes</taxon>
        <taxon>Hypocreomycetidae</taxon>
        <taxon>Hypocreales</taxon>
        <taxon>Nectriaceae</taxon>
        <taxon>Fusarium</taxon>
        <taxon>Fusarium oxysporum species complex</taxon>
    </lineage>
</organism>
<feature type="region of interest" description="Disordered" evidence="1">
    <location>
        <begin position="123"/>
        <end position="143"/>
    </location>
</feature>
<evidence type="ECO:0008006" key="3">
    <source>
        <dbReference type="Google" id="ProtNLM"/>
    </source>
</evidence>
<protein>
    <recommendedName>
        <fullName evidence="3">Transcription factor domain-containing protein</fullName>
    </recommendedName>
</protein>
<evidence type="ECO:0000313" key="2">
    <source>
        <dbReference type="EMBL" id="EXM14938.1"/>
    </source>
</evidence>
<dbReference type="HOGENOM" id="CLU_1042216_0_0_1"/>
<dbReference type="AlphaFoldDB" id="X0KN06"/>
<dbReference type="EMBL" id="JH658038">
    <property type="protein sequence ID" value="EXM14938.1"/>
    <property type="molecule type" value="Genomic_DNA"/>
</dbReference>
<name>X0KN06_FUSOX</name>
<evidence type="ECO:0000256" key="1">
    <source>
        <dbReference type="SAM" id="MobiDB-lite"/>
    </source>
</evidence>
<gene>
    <name evidence="2" type="ORF">FOTG_16702</name>
</gene>
<dbReference type="InterPro" id="IPR053181">
    <property type="entry name" value="EcdB-like_regulator"/>
</dbReference>
<dbReference type="PANTHER" id="PTHR47785:SF6">
    <property type="entry name" value="ZN(II)2CYS6 TRANSCRIPTION FACTOR (EUROFUNG)"/>
    <property type="match status" value="1"/>
</dbReference>
<dbReference type="Proteomes" id="UP000030701">
    <property type="component" value="Unassembled WGS sequence"/>
</dbReference>
<sequence length="267" mass="29710">MFHCLRRIETQPSKLSSQVNDRPPNILALPTPQPAEAPWLNTFQQPPPSIIPTSPLPPVWQQAPNSTSQHRTISSKEPPIAYGGRLTWSMQGLTPRLLPEAIMILKQYPIDYTMVSELARKPLLPRDSRPSSTGQKGDSPPDLSVSLVKELGNVYFDTFNLAHPVLDREFFLRQTLPIAITTGFEYNIESCVVLLAMALGCLGRRALVEAGLDSRQPHQVTSPLPEWISSPEIPGFGLFMEAKKRMAFLLGQKSLQSSSAIYNWSDP</sequence>
<reference evidence="2" key="2">
    <citation type="submission" date="2012-05" db="EMBL/GenBank/DDBJ databases">
        <title>The Genome Annotation of Fusarium oxysporum Cotton.</title>
        <authorList>
            <consortium name="The Broad Institute Genomics Platform"/>
            <person name="Ma L.-J."/>
            <person name="Corby-Kistler H."/>
            <person name="Broz K."/>
            <person name="Gale L.R."/>
            <person name="Jonkers W."/>
            <person name="O'Donnell K."/>
            <person name="Ploetz R."/>
            <person name="Steinberg C."/>
            <person name="Schwartz D.C."/>
            <person name="VanEtten H."/>
            <person name="Zhou S."/>
            <person name="Young S.K."/>
            <person name="Zeng Q."/>
            <person name="Gargeya S."/>
            <person name="Fitzgerald M."/>
            <person name="Abouelleil A."/>
            <person name="Alvarado L."/>
            <person name="Chapman S.B."/>
            <person name="Gainer-Dewar J."/>
            <person name="Goldberg J."/>
            <person name="Griggs A."/>
            <person name="Gujja S."/>
            <person name="Hansen M."/>
            <person name="Howarth C."/>
            <person name="Imamovic A."/>
            <person name="Ireland A."/>
            <person name="Larimer J."/>
            <person name="McCowan C."/>
            <person name="Murphy C."/>
            <person name="Pearson M."/>
            <person name="Poon T.W."/>
            <person name="Priest M."/>
            <person name="Roberts A."/>
            <person name="Saif S."/>
            <person name="Shea T."/>
            <person name="Sykes S."/>
            <person name="Wortman J."/>
            <person name="Nusbaum C."/>
            <person name="Birren B."/>
        </authorList>
    </citation>
    <scope>NUCLEOTIDE SEQUENCE</scope>
    <source>
        <strain evidence="2">25433</strain>
    </source>
</reference>
<proteinExistence type="predicted"/>
<reference evidence="2" key="1">
    <citation type="submission" date="2011-11" db="EMBL/GenBank/DDBJ databases">
        <title>The Genome Sequence of Fusarium oxysporum Cotton.</title>
        <authorList>
            <consortium name="The Broad Institute Genome Sequencing Platform"/>
            <person name="Ma L.-J."/>
            <person name="Gale L.R."/>
            <person name="Schwartz D.C."/>
            <person name="Zhou S."/>
            <person name="Corby-Kistler H."/>
            <person name="Young S.K."/>
            <person name="Zeng Q."/>
            <person name="Gargeya S."/>
            <person name="Fitzgerald M."/>
            <person name="Haas B."/>
            <person name="Abouelleil A."/>
            <person name="Alvarado L."/>
            <person name="Arachchi H.M."/>
            <person name="Berlin A."/>
            <person name="Brown A."/>
            <person name="Chapman S.B."/>
            <person name="Chen Z."/>
            <person name="Dunbar C."/>
            <person name="Freedman E."/>
            <person name="Gearin G."/>
            <person name="Goldberg J."/>
            <person name="Griggs A."/>
            <person name="Gujja S."/>
            <person name="Heiman D."/>
            <person name="Howarth C."/>
            <person name="Larson L."/>
            <person name="Lui A."/>
            <person name="MacDonald P.J.P."/>
            <person name="Montmayeur A."/>
            <person name="Murphy C."/>
            <person name="Neiman D."/>
            <person name="Pearson M."/>
            <person name="Priest M."/>
            <person name="Roberts A."/>
            <person name="Saif S."/>
            <person name="Shea T."/>
            <person name="Shenoy N."/>
            <person name="Sisk P."/>
            <person name="Stolte C."/>
            <person name="Sykes S."/>
            <person name="Wortman J."/>
            <person name="Nusbaum C."/>
            <person name="Birren B."/>
        </authorList>
    </citation>
    <scope>NUCLEOTIDE SEQUENCE [LARGE SCALE GENOMIC DNA]</scope>
    <source>
        <strain evidence="2">25433</strain>
    </source>
</reference>
<accession>X0KN06</accession>